<keyword evidence="1" id="KW-0285">Flavoprotein</keyword>
<sequence length="699" mass="77248">MRITGKWRRARDLAVRSRIFSTIPSVDAIPSEIPVVIVGGGPVGITFSILLSKLGVQSLLVEKRCKLPDHPQAHFINNRTMEIFRRLDGLGSKIETLQPPLDHWRRFTYCTALDGLVLGVVDHIHPKGKHYFFAFFFVPTNVAHFSQHRLLPILVENATRSGVSLDPISLQPNQSSIFMGYQCDSIRSSLDKVVATLRPTGSTASEKIVTCQYLVAADGAGSGVRKSMGVTLQGQHNLQQLISVHFISEKLSKYLVDNRPGMLFFVFNPSAIAVIVAHDLRLGEFVAQQMPFYPPQQNADDFTESECQKTIRQLLRLDIDVEVKSVKPWVMHAEVAEKYLCGEGGRVILAGDAAHRFPPAGGFGMNTGIQDAHNLAWKLAAVLNSMAPSTLLETYETERRPIAKANTALSVENFKAAMSIPSALGLDPSYARMVHETINSTVGSILPKSLQAQVLDGIFSVGRAQVASVFLNRYNPVAQARISHVKKILEQGKSLQLQFPSEDLLFRYTNGALVPEDNVEESSRERQREYVPLSVPGVRLPHMKIKVLHGGSPGCEDISSTLDLIHPSRLEFLFLVECSASGLNWAEDALQLSKSSPFPLRVVVLSDQTARDAEADFVGSWKERNAGAYTEVVAADKCSWWELCGVSQPGIVILVRPDDHIAWRSLKQHGSKSFEELRLAFDSVLGWNEKLQLKSAGCK</sequence>
<dbReference type="EMBL" id="GL377574">
    <property type="protein sequence ID" value="EFJ31244.1"/>
    <property type="molecule type" value="Genomic_DNA"/>
</dbReference>
<dbReference type="InterPro" id="IPR002938">
    <property type="entry name" value="FAD-bd"/>
</dbReference>
<dbReference type="InterPro" id="IPR050641">
    <property type="entry name" value="RIFMO-like"/>
</dbReference>
<dbReference type="InterPro" id="IPR036188">
    <property type="entry name" value="FAD/NAD-bd_sf"/>
</dbReference>
<reference evidence="4 5" key="1">
    <citation type="journal article" date="2011" name="Science">
        <title>The Selaginella genome identifies genetic changes associated with the evolution of vascular plants.</title>
        <authorList>
            <person name="Banks J.A."/>
            <person name="Nishiyama T."/>
            <person name="Hasebe M."/>
            <person name="Bowman J.L."/>
            <person name="Gribskov M."/>
            <person name="dePamphilis C."/>
            <person name="Albert V.A."/>
            <person name="Aono N."/>
            <person name="Aoyama T."/>
            <person name="Ambrose B.A."/>
            <person name="Ashton N.W."/>
            <person name="Axtell M.J."/>
            <person name="Barker E."/>
            <person name="Barker M.S."/>
            <person name="Bennetzen J.L."/>
            <person name="Bonawitz N.D."/>
            <person name="Chapple C."/>
            <person name="Cheng C."/>
            <person name="Correa L.G."/>
            <person name="Dacre M."/>
            <person name="DeBarry J."/>
            <person name="Dreyer I."/>
            <person name="Elias M."/>
            <person name="Engstrom E.M."/>
            <person name="Estelle M."/>
            <person name="Feng L."/>
            <person name="Finet C."/>
            <person name="Floyd S.K."/>
            <person name="Frommer W.B."/>
            <person name="Fujita T."/>
            <person name="Gramzow L."/>
            <person name="Gutensohn M."/>
            <person name="Harholt J."/>
            <person name="Hattori M."/>
            <person name="Heyl A."/>
            <person name="Hirai T."/>
            <person name="Hiwatashi Y."/>
            <person name="Ishikawa M."/>
            <person name="Iwata M."/>
            <person name="Karol K.G."/>
            <person name="Koehler B."/>
            <person name="Kolukisaoglu U."/>
            <person name="Kubo M."/>
            <person name="Kurata T."/>
            <person name="Lalonde S."/>
            <person name="Li K."/>
            <person name="Li Y."/>
            <person name="Litt A."/>
            <person name="Lyons E."/>
            <person name="Manning G."/>
            <person name="Maruyama T."/>
            <person name="Michael T.P."/>
            <person name="Mikami K."/>
            <person name="Miyazaki S."/>
            <person name="Morinaga S."/>
            <person name="Murata T."/>
            <person name="Mueller-Roeber B."/>
            <person name="Nelson D.R."/>
            <person name="Obara M."/>
            <person name="Oguri Y."/>
            <person name="Olmstead R.G."/>
            <person name="Onodera N."/>
            <person name="Petersen B.L."/>
            <person name="Pils B."/>
            <person name="Prigge M."/>
            <person name="Rensing S.A."/>
            <person name="Riano-Pachon D.M."/>
            <person name="Roberts A.W."/>
            <person name="Sato Y."/>
            <person name="Scheller H.V."/>
            <person name="Schulz B."/>
            <person name="Schulz C."/>
            <person name="Shakirov E.V."/>
            <person name="Shibagaki N."/>
            <person name="Shinohara N."/>
            <person name="Shippen D.E."/>
            <person name="Soerensen I."/>
            <person name="Sotooka R."/>
            <person name="Sugimoto N."/>
            <person name="Sugita M."/>
            <person name="Sumikawa N."/>
            <person name="Tanurdzic M."/>
            <person name="Theissen G."/>
            <person name="Ulvskov P."/>
            <person name="Wakazuki S."/>
            <person name="Weng J.K."/>
            <person name="Willats W.W."/>
            <person name="Wipf D."/>
            <person name="Wolf P.G."/>
            <person name="Yang L."/>
            <person name="Zimmer A.D."/>
            <person name="Zhu Q."/>
            <person name="Mitros T."/>
            <person name="Hellsten U."/>
            <person name="Loque D."/>
            <person name="Otillar R."/>
            <person name="Salamov A."/>
            <person name="Schmutz J."/>
            <person name="Shapiro H."/>
            <person name="Lindquist E."/>
            <person name="Lucas S."/>
            <person name="Rokhsar D."/>
            <person name="Grigoriev I.V."/>
        </authorList>
    </citation>
    <scope>NUCLEOTIDE SEQUENCE [LARGE SCALE GENOMIC DNA]</scope>
</reference>
<evidence type="ECO:0000313" key="4">
    <source>
        <dbReference type="EMBL" id="EFJ31244.1"/>
    </source>
</evidence>
<dbReference type="KEGG" id="smo:SELMODRAFT_88054"/>
<keyword evidence="2" id="KW-0274">FAD</keyword>
<dbReference type="AlphaFoldDB" id="D8R9Z5"/>
<dbReference type="PANTHER" id="PTHR43004">
    <property type="entry name" value="TRK SYSTEM POTASSIUM UPTAKE PROTEIN"/>
    <property type="match status" value="1"/>
</dbReference>
<dbReference type="Pfam" id="PF01494">
    <property type="entry name" value="FAD_binding_3"/>
    <property type="match status" value="1"/>
</dbReference>
<feature type="domain" description="FAD-binding" evidence="3">
    <location>
        <begin position="33"/>
        <end position="408"/>
    </location>
</feature>
<keyword evidence="5" id="KW-1185">Reference proteome</keyword>
<dbReference type="OMA" id="LWRDYIY"/>
<dbReference type="InParanoid" id="D8R9Z5"/>
<dbReference type="eggNOG" id="KOG3855">
    <property type="taxonomic scope" value="Eukaryota"/>
</dbReference>
<dbReference type="SUPFAM" id="SSF51905">
    <property type="entry name" value="FAD/NAD(P)-binding domain"/>
    <property type="match status" value="1"/>
</dbReference>
<dbReference type="GO" id="GO:0005739">
    <property type="term" value="C:mitochondrion"/>
    <property type="evidence" value="ECO:0000318"/>
    <property type="project" value="GO_Central"/>
</dbReference>
<organism evidence="5">
    <name type="scientific">Selaginella moellendorffii</name>
    <name type="common">Spikemoss</name>
    <dbReference type="NCBI Taxonomy" id="88036"/>
    <lineage>
        <taxon>Eukaryota</taxon>
        <taxon>Viridiplantae</taxon>
        <taxon>Streptophyta</taxon>
        <taxon>Embryophyta</taxon>
        <taxon>Tracheophyta</taxon>
        <taxon>Lycopodiopsida</taxon>
        <taxon>Selaginellales</taxon>
        <taxon>Selaginellaceae</taxon>
        <taxon>Selaginella</taxon>
    </lineage>
</organism>
<name>D8R9Z5_SELML</name>
<evidence type="ECO:0000256" key="2">
    <source>
        <dbReference type="ARBA" id="ARBA00022827"/>
    </source>
</evidence>
<dbReference type="GO" id="GO:0016709">
    <property type="term" value="F:oxidoreductase activity, acting on paired donors, with incorporation or reduction of molecular oxygen, NAD(P)H as one donor, and incorporation of one atom of oxygen"/>
    <property type="evidence" value="ECO:0007669"/>
    <property type="project" value="UniProtKB-ARBA"/>
</dbReference>
<dbReference type="Gene3D" id="3.40.30.120">
    <property type="match status" value="1"/>
</dbReference>
<dbReference type="PRINTS" id="PR00420">
    <property type="entry name" value="RNGMNOXGNASE"/>
</dbReference>
<dbReference type="PANTHER" id="PTHR43004:SF6">
    <property type="entry name" value="FAD_NAD(P)-BINDING OXIDOREDUCTASE FAMILY PROTEIN"/>
    <property type="match status" value="1"/>
</dbReference>
<dbReference type="GO" id="GO:0008682">
    <property type="term" value="F:3-demethoxyubiquinol 3-hydroxylase activity"/>
    <property type="evidence" value="ECO:0000318"/>
    <property type="project" value="GO_Central"/>
</dbReference>
<accession>D8R9Z5</accession>
<dbReference type="GO" id="GO:0006744">
    <property type="term" value="P:ubiquinone biosynthetic process"/>
    <property type="evidence" value="ECO:0000318"/>
    <property type="project" value="GO_Central"/>
</dbReference>
<evidence type="ECO:0000313" key="5">
    <source>
        <dbReference type="Proteomes" id="UP000001514"/>
    </source>
</evidence>
<gene>
    <name evidence="4" type="ORF">SELMODRAFT_88054</name>
</gene>
<dbReference type="Gene3D" id="3.50.50.60">
    <property type="entry name" value="FAD/NAD(P)-binding domain"/>
    <property type="match status" value="1"/>
</dbReference>
<dbReference type="HOGENOM" id="CLU_009665_14_1_1"/>
<dbReference type="Proteomes" id="UP000001514">
    <property type="component" value="Unassembled WGS sequence"/>
</dbReference>
<dbReference type="Gramene" id="EFJ31244">
    <property type="protein sequence ID" value="EFJ31244"/>
    <property type="gene ID" value="SELMODRAFT_88054"/>
</dbReference>
<dbReference type="STRING" id="88036.D8R9Z5"/>
<protein>
    <recommendedName>
        <fullName evidence="3">FAD-binding domain-containing protein</fullName>
    </recommendedName>
</protein>
<dbReference type="GO" id="GO:0071949">
    <property type="term" value="F:FAD binding"/>
    <property type="evidence" value="ECO:0007669"/>
    <property type="project" value="InterPro"/>
</dbReference>
<evidence type="ECO:0000259" key="3">
    <source>
        <dbReference type="Pfam" id="PF01494"/>
    </source>
</evidence>
<evidence type="ECO:0000256" key="1">
    <source>
        <dbReference type="ARBA" id="ARBA00022630"/>
    </source>
</evidence>
<proteinExistence type="predicted"/>
<dbReference type="FunCoup" id="D8R9Z5">
    <property type="interactions" value="18"/>
</dbReference>
<dbReference type="Gene3D" id="3.30.9.10">
    <property type="entry name" value="D-Amino Acid Oxidase, subunit A, domain 2"/>
    <property type="match status" value="1"/>
</dbReference>